<dbReference type="AlphaFoldDB" id="A0A8S9H6D9"/>
<evidence type="ECO:0000313" key="2">
    <source>
        <dbReference type="Proteomes" id="UP000712281"/>
    </source>
</evidence>
<dbReference type="Proteomes" id="UP000712281">
    <property type="component" value="Unassembled WGS sequence"/>
</dbReference>
<proteinExistence type="predicted"/>
<gene>
    <name evidence="1" type="ORF">F2Q68_00034605</name>
</gene>
<sequence>MLQTSLNVYSLKLYHSCVKASSIDFSPLSIISARRSARSFANGCEKHLLRTLDFLTQSENPDENENMLQTSLNVYSLKLYHSCVKASSIDFSPLSIISARRSARSFANGCEKHLLRTLDFLTQSEK</sequence>
<protein>
    <submittedName>
        <fullName evidence="1">Uncharacterized protein</fullName>
    </submittedName>
</protein>
<reference evidence="1" key="1">
    <citation type="submission" date="2019-12" db="EMBL/GenBank/DDBJ databases">
        <title>Genome sequencing and annotation of Brassica cretica.</title>
        <authorList>
            <person name="Studholme D.J."/>
            <person name="Sarris P.F."/>
        </authorList>
    </citation>
    <scope>NUCLEOTIDE SEQUENCE</scope>
    <source>
        <strain evidence="1">PFS-001/15</strain>
        <tissue evidence="1">Leaf</tissue>
    </source>
</reference>
<name>A0A8S9H6D9_BRACR</name>
<evidence type="ECO:0000313" key="1">
    <source>
        <dbReference type="EMBL" id="KAF2553633.1"/>
    </source>
</evidence>
<accession>A0A8S9H6D9</accession>
<dbReference type="EMBL" id="QGKW02001988">
    <property type="protein sequence ID" value="KAF2553633.1"/>
    <property type="molecule type" value="Genomic_DNA"/>
</dbReference>
<comment type="caution">
    <text evidence="1">The sequence shown here is derived from an EMBL/GenBank/DDBJ whole genome shotgun (WGS) entry which is preliminary data.</text>
</comment>
<organism evidence="1 2">
    <name type="scientific">Brassica cretica</name>
    <name type="common">Mustard</name>
    <dbReference type="NCBI Taxonomy" id="69181"/>
    <lineage>
        <taxon>Eukaryota</taxon>
        <taxon>Viridiplantae</taxon>
        <taxon>Streptophyta</taxon>
        <taxon>Embryophyta</taxon>
        <taxon>Tracheophyta</taxon>
        <taxon>Spermatophyta</taxon>
        <taxon>Magnoliopsida</taxon>
        <taxon>eudicotyledons</taxon>
        <taxon>Gunneridae</taxon>
        <taxon>Pentapetalae</taxon>
        <taxon>rosids</taxon>
        <taxon>malvids</taxon>
        <taxon>Brassicales</taxon>
        <taxon>Brassicaceae</taxon>
        <taxon>Brassiceae</taxon>
        <taxon>Brassica</taxon>
    </lineage>
</organism>